<sequence length="187" mass="20585">MARQLTTSVSDAFLTWSVLYFIYNVFWINFFACVGLGIQGVAAALGVARFAQARQEGQIYDYHMMAAWLARVLGVPLLAVGFCHKELPIMMNLNIMFMMGVLLGNRLLAPGMRKLIVEACSGFGMLTIIIVSLRTWNIYGVLAAAVYIVSGLMIGSEGKLGMVYRVDLLHVGLLVGNILFTWAVLNL</sequence>
<protein>
    <submittedName>
        <fullName evidence="3 4">Uncharacterized protein LOC101857169</fullName>
    </submittedName>
</protein>
<organism evidence="2 3">
    <name type="scientific">Aplysia californica</name>
    <name type="common">California sea hare</name>
    <dbReference type="NCBI Taxonomy" id="6500"/>
    <lineage>
        <taxon>Eukaryota</taxon>
        <taxon>Metazoa</taxon>
        <taxon>Spiralia</taxon>
        <taxon>Lophotrochozoa</taxon>
        <taxon>Mollusca</taxon>
        <taxon>Gastropoda</taxon>
        <taxon>Heterobranchia</taxon>
        <taxon>Euthyneura</taxon>
        <taxon>Tectipleura</taxon>
        <taxon>Aplysiida</taxon>
        <taxon>Aplysioidea</taxon>
        <taxon>Aplysiidae</taxon>
        <taxon>Aplysia</taxon>
    </lineage>
</organism>
<keyword evidence="1" id="KW-0812">Transmembrane</keyword>
<dbReference type="RefSeq" id="XP_005092099.1">
    <property type="nucleotide sequence ID" value="XM_005092042.3"/>
</dbReference>
<keyword evidence="2" id="KW-1185">Reference proteome</keyword>
<accession>A0ABM0JET7</accession>
<feature type="transmembrane region" description="Helical" evidence="1">
    <location>
        <begin position="115"/>
        <end position="132"/>
    </location>
</feature>
<feature type="transmembrane region" description="Helical" evidence="1">
    <location>
        <begin position="168"/>
        <end position="185"/>
    </location>
</feature>
<dbReference type="Proteomes" id="UP000694888">
    <property type="component" value="Unplaced"/>
</dbReference>
<feature type="transmembrane region" description="Helical" evidence="1">
    <location>
        <begin position="138"/>
        <end position="156"/>
    </location>
</feature>
<evidence type="ECO:0000313" key="2">
    <source>
        <dbReference type="Proteomes" id="UP000694888"/>
    </source>
</evidence>
<dbReference type="RefSeq" id="XP_005092100.1">
    <property type="nucleotide sequence ID" value="XM_005092043.3"/>
</dbReference>
<feature type="transmembrane region" description="Helical" evidence="1">
    <location>
        <begin position="60"/>
        <end position="82"/>
    </location>
</feature>
<keyword evidence="1" id="KW-0472">Membrane</keyword>
<feature type="transmembrane region" description="Helical" evidence="1">
    <location>
        <begin position="20"/>
        <end position="48"/>
    </location>
</feature>
<gene>
    <name evidence="3 4" type="primary">LOC101857169</name>
</gene>
<feature type="transmembrane region" description="Helical" evidence="1">
    <location>
        <begin position="88"/>
        <end position="108"/>
    </location>
</feature>
<name>A0ABM0JET7_APLCA</name>
<proteinExistence type="predicted"/>
<evidence type="ECO:0000256" key="1">
    <source>
        <dbReference type="SAM" id="Phobius"/>
    </source>
</evidence>
<keyword evidence="1" id="KW-1133">Transmembrane helix</keyword>
<dbReference type="GeneID" id="101857169"/>
<reference evidence="3 4" key="1">
    <citation type="submission" date="2025-05" db="UniProtKB">
        <authorList>
            <consortium name="RefSeq"/>
        </authorList>
    </citation>
    <scope>IDENTIFICATION</scope>
</reference>
<evidence type="ECO:0000313" key="3">
    <source>
        <dbReference type="RefSeq" id="XP_005092099.1"/>
    </source>
</evidence>
<evidence type="ECO:0000313" key="4">
    <source>
        <dbReference type="RefSeq" id="XP_005092100.1"/>
    </source>
</evidence>